<evidence type="ECO:0000313" key="4">
    <source>
        <dbReference type="Proteomes" id="UP000473008"/>
    </source>
</evidence>
<name>A0A6M1R798_9GAMM</name>
<dbReference type="RefSeq" id="WP_165011413.1">
    <property type="nucleotide sequence ID" value="NZ_JAALDL010000001.1"/>
</dbReference>
<dbReference type="EMBL" id="JAALDL010000001">
    <property type="protein sequence ID" value="NGN96284.1"/>
    <property type="molecule type" value="Genomic_DNA"/>
</dbReference>
<feature type="region of interest" description="Disordered" evidence="1">
    <location>
        <begin position="142"/>
        <end position="167"/>
    </location>
</feature>
<proteinExistence type="predicted"/>
<sequence length="650" mass="69317">MNMARVVRQFSNAKTPKHTAKVPTSVASSVRGFGQALLEAAQETKTEAAMEPSFPAGFNTAPLSSGNPIPEATRVHFESAYGYDLSPVRLHQGVREQSALQALNTVAFTLNDHIVMDSRISLDSHAGRHVLGHELAHAVQGRLGGQSTHHQPRLSQPNWHSEREAESATKAALAGRRYDIRQVVDEDVHQIAPWLILAGIGLAAGLVTCAVSDSPEENRRRHAAGEEDDSQSLWALAPIYGSIQQIREAESYFQRVLGVGFLMLDMATLGSASVAARALIRAPAALVRTALTRQGSRLVVREGGEIATEAMAREVAEGFVREGGAVFASRSAASAEMMQALQRGAMLLVTEGGLNHAVMYAKNAAGQLIRVHGGPLRVLFHEAPRALGQEAVESLGRRVNAYVVIEAGEAAVDIERATGIVQNSAPAIVRWLSGNPTSCGILQGALLEASELSATALSRLMPAGATSRLVPVTIMDHMIQSGAGLRLVEGGMANVIRGTAIQESMLVAGGALPAVVSGMVGFFVHMGTYSPEEQEALGRPGDPSGMEPPAPAAQPVPQQQIDTTVDVYVDVLSSADRTGHRRVVFTIRRTQSEISPGFEKLSEQSPLSEQGESMRPIMAIMVANIANEPIGEYRIIATRNMIGWGLERGE</sequence>
<reference evidence="3 4" key="1">
    <citation type="submission" date="2020-02" db="EMBL/GenBank/DDBJ databases">
        <title>The draft genome of Grimontia sedimenta sp. nov., isolated from benthic sediments near coral reefs south of Kuwait.</title>
        <authorList>
            <person name="Mahmoud H.M."/>
            <person name="Jose L."/>
            <person name="Eapen S."/>
        </authorList>
    </citation>
    <scope>NUCLEOTIDE SEQUENCE [LARGE SCALE GENOMIC DNA]</scope>
    <source>
        <strain evidence="3 4">S25</strain>
    </source>
</reference>
<organism evidence="3 4">
    <name type="scientific">Grimontia sedimenti</name>
    <dbReference type="NCBI Taxonomy" id="2711294"/>
    <lineage>
        <taxon>Bacteria</taxon>
        <taxon>Pseudomonadati</taxon>
        <taxon>Pseudomonadota</taxon>
        <taxon>Gammaproteobacteria</taxon>
        <taxon>Vibrionales</taxon>
        <taxon>Vibrionaceae</taxon>
        <taxon>Grimontia</taxon>
    </lineage>
</organism>
<dbReference type="InterPro" id="IPR025295">
    <property type="entry name" value="eCIS_core_dom"/>
</dbReference>
<dbReference type="AlphaFoldDB" id="A0A6M1R798"/>
<feature type="domain" description="eCIS core" evidence="2">
    <location>
        <begin position="68"/>
        <end position="142"/>
    </location>
</feature>
<comment type="caution">
    <text evidence="3">The sequence shown here is derived from an EMBL/GenBank/DDBJ whole genome shotgun (WGS) entry which is preliminary data.</text>
</comment>
<feature type="region of interest" description="Disordered" evidence="1">
    <location>
        <begin position="533"/>
        <end position="557"/>
    </location>
</feature>
<dbReference type="Proteomes" id="UP000473008">
    <property type="component" value="Unassembled WGS sequence"/>
</dbReference>
<evidence type="ECO:0000256" key="1">
    <source>
        <dbReference type="SAM" id="MobiDB-lite"/>
    </source>
</evidence>
<evidence type="ECO:0000259" key="2">
    <source>
        <dbReference type="Pfam" id="PF13699"/>
    </source>
</evidence>
<feature type="compositionally biased region" description="Polar residues" evidence="1">
    <location>
        <begin position="145"/>
        <end position="159"/>
    </location>
</feature>
<dbReference type="Pfam" id="PF13699">
    <property type="entry name" value="eCIS_core"/>
    <property type="match status" value="1"/>
</dbReference>
<accession>A0A6M1R798</accession>
<gene>
    <name evidence="3" type="ORF">G5S52_01015</name>
</gene>
<protein>
    <submittedName>
        <fullName evidence="3">DUF4157 domain-containing protein</fullName>
    </submittedName>
</protein>
<evidence type="ECO:0000313" key="3">
    <source>
        <dbReference type="EMBL" id="NGN96284.1"/>
    </source>
</evidence>
<keyword evidence="4" id="KW-1185">Reference proteome</keyword>